<organism evidence="2 3">
    <name type="scientific">Rhodococcus rhodochrous KG-21</name>
    <dbReference type="NCBI Taxonomy" id="1441923"/>
    <lineage>
        <taxon>Bacteria</taxon>
        <taxon>Bacillati</taxon>
        <taxon>Actinomycetota</taxon>
        <taxon>Actinomycetes</taxon>
        <taxon>Mycobacteriales</taxon>
        <taxon>Nocardiaceae</taxon>
        <taxon>Rhodococcus</taxon>
    </lineage>
</organism>
<dbReference type="RefSeq" id="WP_054372336.1">
    <property type="nucleotide sequence ID" value="NZ_AZYO01000016.1"/>
</dbReference>
<reference evidence="3" key="2">
    <citation type="submission" date="2015-01" db="EMBL/GenBank/DDBJ databases">
        <title>Draft genome sequence of potential hydrocarbon metabolising strain of Rhodococcus rhodochrous.</title>
        <authorList>
            <person name="Aggarwal R.K."/>
            <person name="Dawar C."/>
        </authorList>
    </citation>
    <scope>NUCLEOTIDE SEQUENCE [LARGE SCALE GENOMIC DNA]</scope>
    <source>
        <strain evidence="3">KG-21</strain>
    </source>
</reference>
<feature type="region of interest" description="Disordered" evidence="1">
    <location>
        <begin position="22"/>
        <end position="41"/>
    </location>
</feature>
<name>A0A0M8PHC8_RHORH</name>
<evidence type="ECO:0000313" key="2">
    <source>
        <dbReference type="EMBL" id="KOS56584.1"/>
    </source>
</evidence>
<sequence>METHNDKRRFVAQRLDEIIGALETSAPGPGEQSPVPTSGEFDGSLVAAQRHRAEIETASDERLDAIAAGYPEIAAAWERDGSS</sequence>
<gene>
    <name evidence="2" type="ORF">Z051_08955</name>
</gene>
<evidence type="ECO:0000256" key="1">
    <source>
        <dbReference type="SAM" id="MobiDB-lite"/>
    </source>
</evidence>
<evidence type="ECO:0000313" key="3">
    <source>
        <dbReference type="Proteomes" id="UP000037712"/>
    </source>
</evidence>
<dbReference type="AlphaFoldDB" id="A0A0M8PHC8"/>
<accession>A0A0M8PHC8</accession>
<proteinExistence type="predicted"/>
<dbReference type="Proteomes" id="UP000037712">
    <property type="component" value="Unassembled WGS sequence"/>
</dbReference>
<protein>
    <submittedName>
        <fullName evidence="2">Uncharacterized protein</fullName>
    </submittedName>
</protein>
<comment type="caution">
    <text evidence="2">The sequence shown here is derived from an EMBL/GenBank/DDBJ whole genome shotgun (WGS) entry which is preliminary data.</text>
</comment>
<dbReference type="EMBL" id="AZYO01000016">
    <property type="protein sequence ID" value="KOS56584.1"/>
    <property type="molecule type" value="Genomic_DNA"/>
</dbReference>
<reference evidence="2 3" key="1">
    <citation type="journal article" date="2015" name="Genome Announc.">
        <title>Draft Genome Sequence of Rhodococcus rhodochrous Strain KG-21, a Soil Isolate from Oil Fields of Krishna-Godavari Basin, India.</title>
        <authorList>
            <person name="Dawar C."/>
            <person name="Aggarwal R.K."/>
        </authorList>
    </citation>
    <scope>NUCLEOTIDE SEQUENCE [LARGE SCALE GENOMIC DNA]</scope>
    <source>
        <strain evidence="2 3">KG-21</strain>
    </source>
</reference>
<dbReference type="PATRIC" id="fig|1441923.3.peg.1985"/>